<dbReference type="SUPFAM" id="SSF54909">
    <property type="entry name" value="Dimeric alpha+beta barrel"/>
    <property type="match status" value="1"/>
</dbReference>
<evidence type="ECO:0000259" key="1">
    <source>
        <dbReference type="Pfam" id="PF07110"/>
    </source>
</evidence>
<dbReference type="RefSeq" id="WP_378140234.1">
    <property type="nucleotide sequence ID" value="NZ_JBHSMI010000067.1"/>
</dbReference>
<dbReference type="InterPro" id="IPR011008">
    <property type="entry name" value="Dimeric_a/b-barrel"/>
</dbReference>
<proteinExistence type="predicted"/>
<comment type="caution">
    <text evidence="2">The sequence shown here is derived from an EMBL/GenBank/DDBJ whole genome shotgun (WGS) entry which is preliminary data.</text>
</comment>
<feature type="domain" description="EthD" evidence="1">
    <location>
        <begin position="12"/>
        <end position="82"/>
    </location>
</feature>
<dbReference type="NCBIfam" id="TIGR02118">
    <property type="entry name" value="EthD family reductase"/>
    <property type="match status" value="1"/>
</dbReference>
<dbReference type="Pfam" id="PF07110">
    <property type="entry name" value="EthD"/>
    <property type="match status" value="1"/>
</dbReference>
<reference evidence="3" key="1">
    <citation type="journal article" date="2019" name="Int. J. Syst. Evol. Microbiol.">
        <title>The Global Catalogue of Microorganisms (GCM) 10K type strain sequencing project: providing services to taxonomists for standard genome sequencing and annotation.</title>
        <authorList>
            <consortium name="The Broad Institute Genomics Platform"/>
            <consortium name="The Broad Institute Genome Sequencing Center for Infectious Disease"/>
            <person name="Wu L."/>
            <person name="Ma J."/>
        </authorList>
    </citation>
    <scope>NUCLEOTIDE SEQUENCE [LARGE SCALE GENOMIC DNA]</scope>
    <source>
        <strain evidence="3">CGMCC 1.18575</strain>
    </source>
</reference>
<evidence type="ECO:0000313" key="3">
    <source>
        <dbReference type="Proteomes" id="UP001596113"/>
    </source>
</evidence>
<evidence type="ECO:0000313" key="2">
    <source>
        <dbReference type="EMBL" id="MFC5407508.1"/>
    </source>
</evidence>
<dbReference type="Proteomes" id="UP001596113">
    <property type="component" value="Unassembled WGS sequence"/>
</dbReference>
<accession>A0ABW0I4L7</accession>
<gene>
    <name evidence="2" type="ORF">ACFPOF_32660</name>
</gene>
<organism evidence="2 3">
    <name type="scientific">Cohnella soli</name>
    <dbReference type="NCBI Taxonomy" id="425005"/>
    <lineage>
        <taxon>Bacteria</taxon>
        <taxon>Bacillati</taxon>
        <taxon>Bacillota</taxon>
        <taxon>Bacilli</taxon>
        <taxon>Bacillales</taxon>
        <taxon>Paenibacillaceae</taxon>
        <taxon>Cohnella</taxon>
    </lineage>
</organism>
<sequence length="104" mass="11958">MTFVILYNEPKDIEAFEKHYREVHIPISKKLPGLRRYSLSRNIAPISAEGPYYLVAELDWDSMDDLKKAFQSPAGEAARDDVIANLERLCPGVRSMIYELEEIV</sequence>
<dbReference type="InterPro" id="IPR009799">
    <property type="entry name" value="EthD_dom"/>
</dbReference>
<dbReference type="EMBL" id="JBHSMI010000067">
    <property type="protein sequence ID" value="MFC5407508.1"/>
    <property type="molecule type" value="Genomic_DNA"/>
</dbReference>
<name>A0ABW0I4L7_9BACL</name>
<dbReference type="Gene3D" id="3.30.70.100">
    <property type="match status" value="1"/>
</dbReference>
<keyword evidence="3" id="KW-1185">Reference proteome</keyword>
<protein>
    <submittedName>
        <fullName evidence="2">EthD family reductase</fullName>
    </submittedName>
</protein>